<dbReference type="PANTHER" id="PTHR34831">
    <property type="entry name" value="MIGRATION AND INVASION-INHIBITORY PROTEIN"/>
    <property type="match status" value="1"/>
</dbReference>
<name>A0AAV6GHQ8_9TELE</name>
<dbReference type="PANTHER" id="PTHR34831:SF1">
    <property type="entry name" value="MIGRATION AND INVASION-INHIBITORY PROTEIN"/>
    <property type="match status" value="1"/>
</dbReference>
<evidence type="ECO:0000313" key="3">
    <source>
        <dbReference type="Proteomes" id="UP000823561"/>
    </source>
</evidence>
<comment type="caution">
    <text evidence="2">The sequence shown here is derived from an EMBL/GenBank/DDBJ whole genome shotgun (WGS) entry which is preliminary data.</text>
</comment>
<dbReference type="Proteomes" id="UP000823561">
    <property type="component" value="Chromosome 10"/>
</dbReference>
<gene>
    <name evidence="2" type="ORF">AALO_G00139700</name>
</gene>
<dbReference type="GO" id="GO:0030336">
    <property type="term" value="P:negative regulation of cell migration"/>
    <property type="evidence" value="ECO:0007669"/>
    <property type="project" value="InterPro"/>
</dbReference>
<organism evidence="2 3">
    <name type="scientific">Alosa alosa</name>
    <name type="common">allis shad</name>
    <dbReference type="NCBI Taxonomy" id="278164"/>
    <lineage>
        <taxon>Eukaryota</taxon>
        <taxon>Metazoa</taxon>
        <taxon>Chordata</taxon>
        <taxon>Craniata</taxon>
        <taxon>Vertebrata</taxon>
        <taxon>Euteleostomi</taxon>
        <taxon>Actinopterygii</taxon>
        <taxon>Neopterygii</taxon>
        <taxon>Teleostei</taxon>
        <taxon>Clupei</taxon>
        <taxon>Clupeiformes</taxon>
        <taxon>Clupeoidei</taxon>
        <taxon>Clupeidae</taxon>
        <taxon>Alosa</taxon>
    </lineage>
</organism>
<keyword evidence="3" id="KW-1185">Reference proteome</keyword>
<feature type="region of interest" description="Disordered" evidence="1">
    <location>
        <begin position="31"/>
        <end position="59"/>
    </location>
</feature>
<evidence type="ECO:0000313" key="2">
    <source>
        <dbReference type="EMBL" id="KAG5274748.1"/>
    </source>
</evidence>
<sequence length="415" mass="46617">MSSFESLNALREQNKNLLKRLQEHTEKLKSLCPRKTPNTTTVHGTDERMQQRNPPAEKNNEDVITDVVIPSHPVHARVALSKLQTQEPSPSRTSIIDSVSSGEACKTSTFLNDSQQQQPDQAEEEPVYSRLLRDYGNIRQTGSRENITLKSILRQDSLRREAGRVTFQPLGEDRSLTPDRHRVQPLLGYDWIAGLLDAQDSSLTERSEQFFSELRNFRQVNKDECVHSQSSGLSNAETAISPLKVDEGELQSKADSHQCTFCYRINNRLFATPLDPQVGCPVCKMPKSNHPHTVSEPAFIRVSIPRSTLLPAYRYKAHRRCSFDPSDSLGLPSHCLSGWSNAPPSTIPHMSSLDLRSSMASAADSSANADALLDESVLKGRSSDDLLDMSRLARYRFQHLPQSRCKLRTSCYPVY</sequence>
<dbReference type="AlphaFoldDB" id="A0AAV6GHQ8"/>
<evidence type="ECO:0008006" key="4">
    <source>
        <dbReference type="Google" id="ProtNLM"/>
    </source>
</evidence>
<dbReference type="EMBL" id="JADWDJ010000010">
    <property type="protein sequence ID" value="KAG5274748.1"/>
    <property type="molecule type" value="Genomic_DNA"/>
</dbReference>
<dbReference type="InterPro" id="IPR031466">
    <property type="entry name" value="MIIP"/>
</dbReference>
<reference evidence="2" key="1">
    <citation type="submission" date="2020-10" db="EMBL/GenBank/DDBJ databases">
        <title>Chromosome-scale genome assembly of the Allis shad, Alosa alosa.</title>
        <authorList>
            <person name="Margot Z."/>
            <person name="Christophe K."/>
            <person name="Cabau C."/>
            <person name="Louis A."/>
            <person name="Berthelot C."/>
            <person name="Parey E."/>
            <person name="Roest Crollius H."/>
            <person name="Montfort J."/>
            <person name="Robinson-Rechavi M."/>
            <person name="Bucao C."/>
            <person name="Bouchez O."/>
            <person name="Gislard M."/>
            <person name="Lluch J."/>
            <person name="Milhes M."/>
            <person name="Lampietro C."/>
            <person name="Lopez Roques C."/>
            <person name="Donnadieu C."/>
            <person name="Braasch I."/>
            <person name="Desvignes T."/>
            <person name="Postlethwait J."/>
            <person name="Bobe J."/>
            <person name="Guiguen Y."/>
        </authorList>
    </citation>
    <scope>NUCLEOTIDE SEQUENCE</scope>
    <source>
        <strain evidence="2">M-15738</strain>
        <tissue evidence="2">Blood</tissue>
    </source>
</reference>
<evidence type="ECO:0000256" key="1">
    <source>
        <dbReference type="SAM" id="MobiDB-lite"/>
    </source>
</evidence>
<protein>
    <recommendedName>
        <fullName evidence="4">Migration and invasion inhibitory protein</fullName>
    </recommendedName>
</protein>
<dbReference type="GO" id="GO:0010972">
    <property type="term" value="P:negative regulation of G2/M transition of mitotic cell cycle"/>
    <property type="evidence" value="ECO:0007669"/>
    <property type="project" value="InterPro"/>
</dbReference>
<proteinExistence type="predicted"/>
<accession>A0AAV6GHQ8</accession>
<dbReference type="Pfam" id="PF15734">
    <property type="entry name" value="MIIP"/>
    <property type="match status" value="1"/>
</dbReference>